<dbReference type="RefSeq" id="WP_128249569.1">
    <property type="nucleotide sequence ID" value="NZ_CP034951.1"/>
</dbReference>
<evidence type="ECO:0000313" key="2">
    <source>
        <dbReference type="EMBL" id="QAA81179.1"/>
    </source>
</evidence>
<dbReference type="OrthoDB" id="977687at2"/>
<dbReference type="InterPro" id="IPR036271">
    <property type="entry name" value="Tet_transcr_reg_TetR-rel_C_sf"/>
</dbReference>
<proteinExistence type="predicted"/>
<protein>
    <submittedName>
        <fullName evidence="2">TetR/AcrR family transcriptional regulator</fullName>
    </submittedName>
</protein>
<dbReference type="Proteomes" id="UP000285517">
    <property type="component" value="Chromosome"/>
</dbReference>
<name>A0A410G1R5_9FLAO</name>
<dbReference type="SUPFAM" id="SSF48498">
    <property type="entry name" value="Tetracyclin repressor-like, C-terminal domain"/>
    <property type="match status" value="1"/>
</dbReference>
<accession>A0A410G1R5</accession>
<keyword evidence="3" id="KW-1185">Reference proteome</keyword>
<sequence length="225" mass="26313">MHSSEKRTSKGSTIILSSKSLISLYVEQVLNQKEIPSRVHQFCYDHKINEAEFYAFFGSFEGIQLEIWNVFFKETMDLLETDPALSTYSDREKTIAFFHSFFQILAQHRDYILFALREYKEDLRDVRQLKSLRMHLKSFAEKLVRAEGNDQNQKDPRMSGTIFAEGFWLQTLFLLKYWMNDDSKDYTNTLNAIENSVHAIFDVFRSSPSEGVLDFGSLPWKKTGA</sequence>
<dbReference type="InterPro" id="IPR041673">
    <property type="entry name" value="TetR_C_23"/>
</dbReference>
<gene>
    <name evidence="2" type="ORF">EI546_05295</name>
</gene>
<evidence type="ECO:0000313" key="3">
    <source>
        <dbReference type="Proteomes" id="UP000285517"/>
    </source>
</evidence>
<organism evidence="2 3">
    <name type="scientific">Aequorivita ciconiae</name>
    <dbReference type="NCBI Taxonomy" id="2494375"/>
    <lineage>
        <taxon>Bacteria</taxon>
        <taxon>Pseudomonadati</taxon>
        <taxon>Bacteroidota</taxon>
        <taxon>Flavobacteriia</taxon>
        <taxon>Flavobacteriales</taxon>
        <taxon>Flavobacteriaceae</taxon>
        <taxon>Aequorivita</taxon>
    </lineage>
</organism>
<evidence type="ECO:0000259" key="1">
    <source>
        <dbReference type="Pfam" id="PF17931"/>
    </source>
</evidence>
<feature type="domain" description="Tetracyclin repressor-like C-terminal" evidence="1">
    <location>
        <begin position="95"/>
        <end position="217"/>
    </location>
</feature>
<dbReference type="Pfam" id="PF17931">
    <property type="entry name" value="TetR_C_23"/>
    <property type="match status" value="1"/>
</dbReference>
<dbReference type="EMBL" id="CP034951">
    <property type="protein sequence ID" value="QAA81179.1"/>
    <property type="molecule type" value="Genomic_DNA"/>
</dbReference>
<reference evidence="2 3" key="1">
    <citation type="submission" date="2019-01" db="EMBL/GenBank/DDBJ databases">
        <title>Complete genome sequencing of Aequorivita sp. H23M31.</title>
        <authorList>
            <person name="Bae J.-W."/>
        </authorList>
    </citation>
    <scope>NUCLEOTIDE SEQUENCE [LARGE SCALE GENOMIC DNA]</scope>
    <source>
        <strain evidence="2 3">H23M31</strain>
    </source>
</reference>
<dbReference type="Gene3D" id="1.10.357.10">
    <property type="entry name" value="Tetracycline Repressor, domain 2"/>
    <property type="match status" value="1"/>
</dbReference>
<dbReference type="KEGG" id="aev:EI546_05295"/>
<dbReference type="AlphaFoldDB" id="A0A410G1R5"/>